<dbReference type="RefSeq" id="YP_009277968.1">
    <property type="nucleotide sequence ID" value="NC_031004.1"/>
</dbReference>
<evidence type="ECO:0000313" key="2">
    <source>
        <dbReference type="Proteomes" id="UP000201968"/>
    </source>
</evidence>
<keyword evidence="2" id="KW-1185">Reference proteome</keyword>
<name>A0A1C9EHY1_9CAUD</name>
<protein>
    <submittedName>
        <fullName evidence="1">Uncharacterized protein</fullName>
    </submittedName>
</protein>
<dbReference type="OrthoDB" id="22656at10239"/>
<reference evidence="2" key="1">
    <citation type="submission" date="2016-07" db="EMBL/GenBank/DDBJ databases">
        <authorList>
            <person name="Florea S."/>
            <person name="Webb J.S."/>
            <person name="Jaromczyk J."/>
            <person name="Schardl C.L."/>
        </authorList>
    </citation>
    <scope>NUCLEOTIDE SEQUENCE [LARGE SCALE GENOMIC DNA]</scope>
</reference>
<dbReference type="Proteomes" id="UP000201968">
    <property type="component" value="Segment"/>
</dbReference>
<sequence length="96" mass="10339">MHNDTPTIPNGQPTWCRVHHGAGTALPRRLPDGTIGVLPTAVPTRLVRRGPNEWALPARSWSPGDRVEIGPLPDGVTVSTEISRDPQADLVVVEHA</sequence>
<organism evidence="1 2">
    <name type="scientific">Gordonia phage Nyceirae</name>
    <dbReference type="NCBI Taxonomy" id="1887651"/>
    <lineage>
        <taxon>Viruses</taxon>
        <taxon>Duplodnaviria</taxon>
        <taxon>Heunggongvirae</taxon>
        <taxon>Uroviricota</taxon>
        <taxon>Caudoviricetes</taxon>
        <taxon>Nyceiraevirus</taxon>
        <taxon>Nyceiraevirus nyceirae</taxon>
    </lineage>
</organism>
<gene>
    <name evidence="1" type="primary">50</name>
    <name evidence="1" type="ORF">SEA_NYCEIRAE_50</name>
</gene>
<evidence type="ECO:0000313" key="1">
    <source>
        <dbReference type="EMBL" id="AON97413.1"/>
    </source>
</evidence>
<dbReference type="EMBL" id="KX557282">
    <property type="protein sequence ID" value="AON97413.1"/>
    <property type="molecule type" value="Genomic_DNA"/>
</dbReference>
<dbReference type="KEGG" id="vg:29078415"/>
<dbReference type="GeneID" id="29078415"/>
<accession>A0A1C9EHY1</accession>
<proteinExistence type="predicted"/>